<dbReference type="InterPro" id="IPR015683">
    <property type="entry name" value="Ionotropic_Glu_rcpt"/>
</dbReference>
<accession>A0ABM0MSH6</accession>
<dbReference type="PANTHER" id="PTHR18966">
    <property type="entry name" value="IONOTROPIC GLUTAMATE RECEPTOR"/>
    <property type="match status" value="1"/>
</dbReference>
<evidence type="ECO:0000256" key="4">
    <source>
        <dbReference type="ARBA" id="ARBA00022692"/>
    </source>
</evidence>
<name>A0ABM0MSH6_SACKO</name>
<evidence type="ECO:0000256" key="14">
    <source>
        <dbReference type="ARBA" id="ARBA00034100"/>
    </source>
</evidence>
<feature type="transmembrane region" description="Helical" evidence="16">
    <location>
        <begin position="727"/>
        <end position="756"/>
    </location>
</feature>
<keyword evidence="4 16" id="KW-0812">Transmembrane</keyword>
<evidence type="ECO:0000256" key="7">
    <source>
        <dbReference type="ARBA" id="ARBA00023065"/>
    </source>
</evidence>
<evidence type="ECO:0000256" key="11">
    <source>
        <dbReference type="ARBA" id="ARBA00023257"/>
    </source>
</evidence>
<feature type="region of interest" description="Disordered" evidence="15">
    <location>
        <begin position="804"/>
        <end position="829"/>
    </location>
</feature>
<feature type="domain" description="Ionotropic glutamate receptor L-glutamate and glycine-binding" evidence="18">
    <location>
        <begin position="350"/>
        <end position="416"/>
    </location>
</feature>
<feature type="transmembrane region" description="Helical" evidence="16">
    <location>
        <begin position="472"/>
        <end position="493"/>
    </location>
</feature>
<evidence type="ECO:0000256" key="13">
    <source>
        <dbReference type="ARBA" id="ARBA00023303"/>
    </source>
</evidence>
<dbReference type="InterPro" id="IPR001508">
    <property type="entry name" value="Iono_Glu_rcpt_met"/>
</dbReference>
<dbReference type="SMART" id="SM00079">
    <property type="entry name" value="PBPe"/>
    <property type="match status" value="1"/>
</dbReference>
<dbReference type="InterPro" id="IPR001320">
    <property type="entry name" value="Iontro_rcpt_C"/>
</dbReference>
<sequence length="829" mass="94159">MAIDDQRMCRQLDMGVAAVFGPPTSKSATAVQSVLKELEVPHVEANWDHRRLHDRFSINLYPAPSLISRAIADAVGHYKWKKIAVLYENEESLVRLQDVIKLSSQLHITISVRQLVPPNFKSVLKEIKNRGLSHVIVDCEFVHVIEVLEQALEVQMLTHNFHYFFTSPDFHLLDVERYSEGGVNLTSFRMINEDDPKVQTLLREWRIRQREEDVPLQRRNMTTEVALIYDAVDVFTQALESLDIGQSLTVRELSCQKPTTWHYGLSLFNHLSYVNNWQGITGRIQFDENGLRTYVKMDLMELVGSRLQKVGFWEPATGTNYTMKSGRTDDNSTESLKNKTFIVTTILENPYVMRKKAENGKVLVGNDQYEGFCVDLLEEISQILGFKYKIELVPDGKYGAPEEDGQWNGMVGQLIARKADLAVAPLTISYIREKVIDFAKPYMNTGISILYRVPESKNPGVFSFLSPLDFDIWLYMLLAYLGVSVSLFILARFSPYEWYNPHPCNPEYDMVENQFNLMNSLWYSFGGLMQQGSEVAPRALSTRVVSGMWWFFSLIIISSYTANLAAFLTVERMVSPIKDVDDLASQTKIEYGTLSSGSTTTFFKNSNIEIYQRMWSFMSSRQPSVFVSTTEAGIERVLNSKNYAFLMEVTFNEYVTARNCNLTQIGGLLDSKFYGIGTPLGASYRDDITIAILQLQEGGALQEMKKKWWYSEGSCERKDKKQEANALGFGNIGGIFFVLIGGIVLGVICAFGEFIWKSKQNAALDRKSLCAEMGQELSFAIRCQSKKPLPKDLEEKYIEMAQIGPPQRHNPTSPNLKNGSTITMRENVA</sequence>
<evidence type="ECO:0000256" key="9">
    <source>
        <dbReference type="ARBA" id="ARBA00023170"/>
    </source>
</evidence>
<keyword evidence="2" id="KW-0813">Transport</keyword>
<gene>
    <name evidence="20" type="primary">GRIK2</name>
</gene>
<dbReference type="Gene3D" id="1.10.287.70">
    <property type="match status" value="1"/>
</dbReference>
<evidence type="ECO:0000256" key="15">
    <source>
        <dbReference type="SAM" id="MobiDB-lite"/>
    </source>
</evidence>
<dbReference type="SMART" id="SM00918">
    <property type="entry name" value="Lig_chan-Glu_bd"/>
    <property type="match status" value="1"/>
</dbReference>
<evidence type="ECO:0000256" key="5">
    <source>
        <dbReference type="ARBA" id="ARBA00022989"/>
    </source>
</evidence>
<evidence type="ECO:0000256" key="1">
    <source>
        <dbReference type="ARBA" id="ARBA00004651"/>
    </source>
</evidence>
<evidence type="ECO:0000256" key="10">
    <source>
        <dbReference type="ARBA" id="ARBA00023180"/>
    </source>
</evidence>
<keyword evidence="9 20" id="KW-0675">Receptor</keyword>
<evidence type="ECO:0000313" key="20">
    <source>
        <dbReference type="RefSeq" id="XP_006822967.1"/>
    </source>
</evidence>
<feature type="compositionally biased region" description="Polar residues" evidence="15">
    <location>
        <begin position="809"/>
        <end position="829"/>
    </location>
</feature>
<dbReference type="Pfam" id="PF01094">
    <property type="entry name" value="ANF_receptor"/>
    <property type="match status" value="1"/>
</dbReference>
<keyword evidence="5 16" id="KW-1133">Transmembrane helix</keyword>
<dbReference type="Proteomes" id="UP000694865">
    <property type="component" value="Unplaced"/>
</dbReference>
<keyword evidence="3" id="KW-1003">Cell membrane</keyword>
<dbReference type="SUPFAM" id="SSF53822">
    <property type="entry name" value="Periplasmic binding protein-like I"/>
    <property type="match status" value="1"/>
</dbReference>
<dbReference type="RefSeq" id="XP_006822967.1">
    <property type="nucleotide sequence ID" value="XM_006822904.1"/>
</dbReference>
<reference evidence="20" key="1">
    <citation type="submission" date="2025-08" db="UniProtKB">
        <authorList>
            <consortium name="RefSeq"/>
        </authorList>
    </citation>
    <scope>IDENTIFICATION</scope>
    <source>
        <tissue evidence="20">Testes</tissue>
    </source>
</reference>
<evidence type="ECO:0000256" key="6">
    <source>
        <dbReference type="ARBA" id="ARBA00023018"/>
    </source>
</evidence>
<protein>
    <submittedName>
        <fullName evidence="20">Glutamate receptor ionotropic, kainate 2</fullName>
    </submittedName>
</protein>
<keyword evidence="12" id="KW-1071">Ligand-gated ion channel</keyword>
<evidence type="ECO:0000313" key="19">
    <source>
        <dbReference type="Proteomes" id="UP000694865"/>
    </source>
</evidence>
<dbReference type="Pfam" id="PF10613">
    <property type="entry name" value="Lig_chan-Glu_bd"/>
    <property type="match status" value="1"/>
</dbReference>
<evidence type="ECO:0000256" key="16">
    <source>
        <dbReference type="SAM" id="Phobius"/>
    </source>
</evidence>
<evidence type="ECO:0000256" key="2">
    <source>
        <dbReference type="ARBA" id="ARBA00022448"/>
    </source>
</evidence>
<dbReference type="InterPro" id="IPR019594">
    <property type="entry name" value="Glu/Gly-bd"/>
</dbReference>
<dbReference type="Pfam" id="PF00060">
    <property type="entry name" value="Lig_chan"/>
    <property type="match status" value="1"/>
</dbReference>
<dbReference type="PRINTS" id="PR00177">
    <property type="entry name" value="NMDARECEPTOR"/>
</dbReference>
<feature type="transmembrane region" description="Helical" evidence="16">
    <location>
        <begin position="548"/>
        <end position="568"/>
    </location>
</feature>
<keyword evidence="6" id="KW-0770">Synapse</keyword>
<proteinExistence type="predicted"/>
<evidence type="ECO:0000259" key="17">
    <source>
        <dbReference type="SMART" id="SM00079"/>
    </source>
</evidence>
<keyword evidence="19" id="KW-1185">Reference proteome</keyword>
<evidence type="ECO:0000259" key="18">
    <source>
        <dbReference type="SMART" id="SM00918"/>
    </source>
</evidence>
<dbReference type="SUPFAM" id="SSF53850">
    <property type="entry name" value="Periplasmic binding protein-like II"/>
    <property type="match status" value="1"/>
</dbReference>
<dbReference type="Gene3D" id="3.40.50.2300">
    <property type="match status" value="2"/>
</dbReference>
<keyword evidence="7" id="KW-0406">Ion transport</keyword>
<dbReference type="Gene3D" id="3.40.190.10">
    <property type="entry name" value="Periplasmic binding protein-like II"/>
    <property type="match status" value="2"/>
</dbReference>
<keyword evidence="13" id="KW-0407">Ion channel</keyword>
<dbReference type="InterPro" id="IPR028082">
    <property type="entry name" value="Peripla_BP_I"/>
</dbReference>
<comment type="subcellular location">
    <subcellularLocation>
        <location evidence="1">Cell membrane</location>
        <topology evidence="1">Multi-pass membrane protein</topology>
    </subcellularLocation>
    <subcellularLocation>
        <location evidence="14">Postsynaptic cell membrane</location>
    </subcellularLocation>
</comment>
<keyword evidence="11" id="KW-0628">Postsynaptic cell membrane</keyword>
<organism evidence="19 20">
    <name type="scientific">Saccoglossus kowalevskii</name>
    <name type="common">Acorn worm</name>
    <dbReference type="NCBI Taxonomy" id="10224"/>
    <lineage>
        <taxon>Eukaryota</taxon>
        <taxon>Metazoa</taxon>
        <taxon>Hemichordata</taxon>
        <taxon>Enteropneusta</taxon>
        <taxon>Harrimaniidae</taxon>
        <taxon>Saccoglossus</taxon>
    </lineage>
</organism>
<dbReference type="CDD" id="cd06382">
    <property type="entry name" value="PBP1_iGluR_Kainate"/>
    <property type="match status" value="1"/>
</dbReference>
<evidence type="ECO:0000256" key="3">
    <source>
        <dbReference type="ARBA" id="ARBA00022475"/>
    </source>
</evidence>
<evidence type="ECO:0000256" key="12">
    <source>
        <dbReference type="ARBA" id="ARBA00023286"/>
    </source>
</evidence>
<dbReference type="InterPro" id="IPR001828">
    <property type="entry name" value="ANF_lig-bd_rcpt"/>
</dbReference>
<keyword evidence="8 16" id="KW-0472">Membrane</keyword>
<evidence type="ECO:0000256" key="8">
    <source>
        <dbReference type="ARBA" id="ARBA00023136"/>
    </source>
</evidence>
<keyword evidence="10" id="KW-0325">Glycoprotein</keyword>
<feature type="domain" description="Ionotropic glutamate receptor C-terminal" evidence="17">
    <location>
        <begin position="340"/>
        <end position="711"/>
    </location>
</feature>
<dbReference type="GeneID" id="100372244"/>